<evidence type="ECO:0000313" key="2">
    <source>
        <dbReference type="EMBL" id="KAJ1153293.1"/>
    </source>
</evidence>
<keyword evidence="3" id="KW-1185">Reference proteome</keyword>
<gene>
    <name evidence="2" type="ORF">NDU88_006054</name>
</gene>
<evidence type="ECO:0000313" key="3">
    <source>
        <dbReference type="Proteomes" id="UP001066276"/>
    </source>
</evidence>
<evidence type="ECO:0000256" key="1">
    <source>
        <dbReference type="SAM" id="MobiDB-lite"/>
    </source>
</evidence>
<feature type="non-terminal residue" evidence="2">
    <location>
        <position position="58"/>
    </location>
</feature>
<dbReference type="Proteomes" id="UP001066276">
    <property type="component" value="Chromosome 5"/>
</dbReference>
<dbReference type="AlphaFoldDB" id="A0AAV7RMV0"/>
<feature type="region of interest" description="Disordered" evidence="1">
    <location>
        <begin position="1"/>
        <end position="58"/>
    </location>
</feature>
<proteinExistence type="predicted"/>
<organism evidence="2 3">
    <name type="scientific">Pleurodeles waltl</name>
    <name type="common">Iberian ribbed newt</name>
    <dbReference type="NCBI Taxonomy" id="8319"/>
    <lineage>
        <taxon>Eukaryota</taxon>
        <taxon>Metazoa</taxon>
        <taxon>Chordata</taxon>
        <taxon>Craniata</taxon>
        <taxon>Vertebrata</taxon>
        <taxon>Euteleostomi</taxon>
        <taxon>Amphibia</taxon>
        <taxon>Batrachia</taxon>
        <taxon>Caudata</taxon>
        <taxon>Salamandroidea</taxon>
        <taxon>Salamandridae</taxon>
        <taxon>Pleurodelinae</taxon>
        <taxon>Pleurodeles</taxon>
    </lineage>
</organism>
<accession>A0AAV7RMV0</accession>
<feature type="non-terminal residue" evidence="2">
    <location>
        <position position="1"/>
    </location>
</feature>
<dbReference type="EMBL" id="JANPWB010000009">
    <property type="protein sequence ID" value="KAJ1153293.1"/>
    <property type="molecule type" value="Genomic_DNA"/>
</dbReference>
<comment type="caution">
    <text evidence="2">The sequence shown here is derived from an EMBL/GenBank/DDBJ whole genome shotgun (WGS) entry which is preliminary data.</text>
</comment>
<sequence length="58" mass="6011">SEQQLLDGRGSSSIPTLSSLASLSGTAIRSRCPHSRRCSPTAGGGTAQSPGWRPRDSQ</sequence>
<feature type="compositionally biased region" description="Low complexity" evidence="1">
    <location>
        <begin position="11"/>
        <end position="24"/>
    </location>
</feature>
<reference evidence="2" key="1">
    <citation type="journal article" date="2022" name="bioRxiv">
        <title>Sequencing and chromosome-scale assembly of the giantPleurodeles waltlgenome.</title>
        <authorList>
            <person name="Brown T."/>
            <person name="Elewa A."/>
            <person name="Iarovenko S."/>
            <person name="Subramanian E."/>
            <person name="Araus A.J."/>
            <person name="Petzold A."/>
            <person name="Susuki M."/>
            <person name="Suzuki K.-i.T."/>
            <person name="Hayashi T."/>
            <person name="Toyoda A."/>
            <person name="Oliveira C."/>
            <person name="Osipova E."/>
            <person name="Leigh N.D."/>
            <person name="Simon A."/>
            <person name="Yun M.H."/>
        </authorList>
    </citation>
    <scope>NUCLEOTIDE SEQUENCE</scope>
    <source>
        <strain evidence="2">20211129_DDA</strain>
        <tissue evidence="2">Liver</tissue>
    </source>
</reference>
<protein>
    <submittedName>
        <fullName evidence="2">Uncharacterized protein</fullName>
    </submittedName>
</protein>
<name>A0AAV7RMV0_PLEWA</name>